<evidence type="ECO:0000313" key="3">
    <source>
        <dbReference type="Proteomes" id="UP000247790"/>
    </source>
</evidence>
<name>A0A2V4VFH9_PAEBA</name>
<proteinExistence type="predicted"/>
<evidence type="ECO:0000313" key="4">
    <source>
        <dbReference type="Proteomes" id="UP000509327"/>
    </source>
</evidence>
<protein>
    <submittedName>
        <fullName evidence="2">Paeninodin family lasso peptide</fullName>
    </submittedName>
</protein>
<dbReference type="OrthoDB" id="2913105at2"/>
<dbReference type="NCBIfam" id="NF033524">
    <property type="entry name" value="lasso_PadeA_fam"/>
    <property type="match status" value="1"/>
</dbReference>
<reference evidence="2 4" key="2">
    <citation type="submission" date="2020-06" db="EMBL/GenBank/DDBJ databases">
        <title>Complete genome of Paenibacillus barcinonensis KACC11450.</title>
        <authorList>
            <person name="Kim M."/>
            <person name="Park Y.-J."/>
            <person name="Shin J.-H."/>
        </authorList>
    </citation>
    <scope>NUCLEOTIDE SEQUENCE [LARGE SCALE GENOMIC DNA]</scope>
    <source>
        <strain evidence="2 4">KACC11450</strain>
    </source>
</reference>
<dbReference type="EMBL" id="CP054614">
    <property type="protein sequence ID" value="QKS59251.1"/>
    <property type="molecule type" value="Genomic_DNA"/>
</dbReference>
<dbReference type="RefSeq" id="WP_110893854.1">
    <property type="nucleotide sequence ID" value="NZ_CP054614.1"/>
</dbReference>
<gene>
    <name evidence="1" type="ORF">DFQ00_101538</name>
    <name evidence="2" type="ORF">HUB98_25645</name>
</gene>
<evidence type="ECO:0000313" key="1">
    <source>
        <dbReference type="EMBL" id="PYE52600.1"/>
    </source>
</evidence>
<dbReference type="AlphaFoldDB" id="A0A2V4VFH9"/>
<dbReference type="Proteomes" id="UP000509327">
    <property type="component" value="Chromosome"/>
</dbReference>
<evidence type="ECO:0000313" key="2">
    <source>
        <dbReference type="EMBL" id="QKS59251.1"/>
    </source>
</evidence>
<dbReference type="Proteomes" id="UP000247790">
    <property type="component" value="Unassembled WGS sequence"/>
</dbReference>
<organism evidence="1 3">
    <name type="scientific">Paenibacillus barcinonensis</name>
    <dbReference type="NCBI Taxonomy" id="198119"/>
    <lineage>
        <taxon>Bacteria</taxon>
        <taxon>Bacillati</taxon>
        <taxon>Bacillota</taxon>
        <taxon>Bacilli</taxon>
        <taxon>Bacillales</taxon>
        <taxon>Paenibacillaceae</taxon>
        <taxon>Paenibacillus</taxon>
    </lineage>
</organism>
<sequence length="46" mass="5304">MKNEKKEWQAPVLEVLDVNETMAGLGYRQIDWISPHDADLYDPVTS</sequence>
<reference evidence="1 3" key="1">
    <citation type="submission" date="2018-06" db="EMBL/GenBank/DDBJ databases">
        <title>Genomic Encyclopedia of Type Strains, Phase III (KMG-III): the genomes of soil and plant-associated and newly described type strains.</title>
        <authorList>
            <person name="Whitman W."/>
        </authorList>
    </citation>
    <scope>NUCLEOTIDE SEQUENCE [LARGE SCALE GENOMIC DNA]</scope>
    <source>
        <strain evidence="1 3">CECT 7022</strain>
    </source>
</reference>
<dbReference type="InterPro" id="IPR049825">
    <property type="entry name" value="Lasso_PadeA-like"/>
</dbReference>
<dbReference type="EMBL" id="QJSW01000001">
    <property type="protein sequence ID" value="PYE52600.1"/>
    <property type="molecule type" value="Genomic_DNA"/>
</dbReference>
<accession>A0A2V4VFH9</accession>
<keyword evidence="4" id="KW-1185">Reference proteome</keyword>